<dbReference type="FunFam" id="1.10.287.130:FF:000001">
    <property type="entry name" value="Two-component sensor histidine kinase"/>
    <property type="match status" value="1"/>
</dbReference>
<keyword evidence="11" id="KW-0902">Two-component regulatory system</keyword>
<evidence type="ECO:0000256" key="12">
    <source>
        <dbReference type="ARBA" id="ARBA00023136"/>
    </source>
</evidence>
<keyword evidence="6 13" id="KW-0812">Transmembrane</keyword>
<dbReference type="SUPFAM" id="SSF47384">
    <property type="entry name" value="Homodimeric domain of signal transducing histidine kinase"/>
    <property type="match status" value="1"/>
</dbReference>
<dbReference type="Gene3D" id="1.10.287.130">
    <property type="match status" value="1"/>
</dbReference>
<dbReference type="PANTHER" id="PTHR45528">
    <property type="entry name" value="SENSOR HISTIDINE KINASE CPXA"/>
    <property type="match status" value="1"/>
</dbReference>
<reference evidence="15 16" key="1">
    <citation type="journal article" date="2012" name="J. Biotechnol.">
        <title>Genome sequence of the plant growth promoting strain Bacillus amyloliquefaciens subsp. plantarum B9601-Y2 and expression of mersacidin and other secondary metabolites.</title>
        <authorList>
            <person name="He P."/>
            <person name="Hao K."/>
            <person name="Blom J."/>
            <person name="Ruckert C."/>
            <person name="Vater J."/>
            <person name="Mao Z."/>
            <person name="Wu Y."/>
            <person name="Hou M."/>
            <person name="He P."/>
            <person name="He Y."/>
            <person name="Borriss R."/>
        </authorList>
    </citation>
    <scope>NUCLEOTIDE SEQUENCE [LARGE SCALE GENOMIC DNA]</scope>
    <source>
        <strain evidence="15">Y2</strain>
    </source>
</reference>
<dbReference type="Gene3D" id="3.30.565.10">
    <property type="entry name" value="Histidine kinase-like ATPase, C-terminal domain"/>
    <property type="match status" value="1"/>
</dbReference>
<sequence>MFLQITLICLNCLYDWQHQELNTVKLVVYGLLIGLSVILITIYCKFNNELIQTIHAVKRTLNGNLTTRIFANGAPIFNEMVFSINELIEKLEKIQVETIQTHAARKSLLSSISHDIRTPLTSIIGYLDALKDDIAASEEEKKEYVNIVSKKSNHLKQLIDEIFNMAKLDADEMPMQPDIIDFSEVTRELLIEYLPEIKRNELELKINIPERKCLIMADRLSIVRIIENILKNAILYGKEGKVLGIELKENDKEFELLIWDRGPGIPKTESEKVFERMYRGDLSRSSGHSGSGLGLSIAKALIEKNQGRIWVDSTPYIKTTFGIAFGKIKLIRT</sequence>
<dbReference type="HOGENOM" id="CLU_000445_89_3_9"/>
<dbReference type="PRINTS" id="PR00344">
    <property type="entry name" value="BCTRLSENSOR"/>
</dbReference>
<evidence type="ECO:0000256" key="5">
    <source>
        <dbReference type="ARBA" id="ARBA00022679"/>
    </source>
</evidence>
<evidence type="ECO:0000256" key="6">
    <source>
        <dbReference type="ARBA" id="ARBA00022692"/>
    </source>
</evidence>
<evidence type="ECO:0000256" key="10">
    <source>
        <dbReference type="ARBA" id="ARBA00022989"/>
    </source>
</evidence>
<evidence type="ECO:0000256" key="7">
    <source>
        <dbReference type="ARBA" id="ARBA00022741"/>
    </source>
</evidence>
<dbReference type="InterPro" id="IPR005467">
    <property type="entry name" value="His_kinase_dom"/>
</dbReference>
<evidence type="ECO:0000256" key="1">
    <source>
        <dbReference type="ARBA" id="ARBA00000085"/>
    </source>
</evidence>
<dbReference type="InterPro" id="IPR003661">
    <property type="entry name" value="HisK_dim/P_dom"/>
</dbReference>
<dbReference type="GO" id="GO:0005886">
    <property type="term" value="C:plasma membrane"/>
    <property type="evidence" value="ECO:0007669"/>
    <property type="project" value="UniProtKB-SubCell"/>
</dbReference>
<comment type="catalytic activity">
    <reaction evidence="1">
        <text>ATP + protein L-histidine = ADP + protein N-phospho-L-histidine.</text>
        <dbReference type="EC" id="2.7.13.3"/>
    </reaction>
</comment>
<evidence type="ECO:0000256" key="9">
    <source>
        <dbReference type="ARBA" id="ARBA00022840"/>
    </source>
</evidence>
<evidence type="ECO:0000256" key="11">
    <source>
        <dbReference type="ARBA" id="ARBA00023012"/>
    </source>
</evidence>
<name>I2C2J9_BACAY</name>
<keyword evidence="10 13" id="KW-1133">Transmembrane helix</keyword>
<dbReference type="InterPro" id="IPR036890">
    <property type="entry name" value="HATPase_C_sf"/>
</dbReference>
<evidence type="ECO:0000313" key="15">
    <source>
        <dbReference type="EMBL" id="AFJ60873.1"/>
    </source>
</evidence>
<comment type="subcellular location">
    <subcellularLocation>
        <location evidence="2">Cell membrane</location>
        <topology evidence="2">Multi-pass membrane protein</topology>
    </subcellularLocation>
</comment>
<dbReference type="PANTHER" id="PTHR45528:SF8">
    <property type="entry name" value="HISTIDINE KINASE"/>
    <property type="match status" value="1"/>
</dbReference>
<keyword evidence="12 13" id="KW-0472">Membrane</keyword>
<accession>I2C2J9</accession>
<dbReference type="EC" id="2.7.13.3" evidence="3"/>
<feature type="domain" description="Histidine kinase" evidence="14">
    <location>
        <begin position="111"/>
        <end position="329"/>
    </location>
</feature>
<dbReference type="InterPro" id="IPR003594">
    <property type="entry name" value="HATPase_dom"/>
</dbReference>
<dbReference type="Pfam" id="PF02518">
    <property type="entry name" value="HATPase_c"/>
    <property type="match status" value="1"/>
</dbReference>
<dbReference type="SMART" id="SM00388">
    <property type="entry name" value="HisKA"/>
    <property type="match status" value="1"/>
</dbReference>
<dbReference type="FunFam" id="3.30.565.10:FF:000006">
    <property type="entry name" value="Sensor histidine kinase WalK"/>
    <property type="match status" value="1"/>
</dbReference>
<dbReference type="GO" id="GO:0005524">
    <property type="term" value="F:ATP binding"/>
    <property type="evidence" value="ECO:0007669"/>
    <property type="project" value="UniProtKB-KW"/>
</dbReference>
<dbReference type="InterPro" id="IPR036097">
    <property type="entry name" value="HisK_dim/P_sf"/>
</dbReference>
<keyword evidence="8 15" id="KW-0418">Kinase</keyword>
<evidence type="ECO:0000259" key="14">
    <source>
        <dbReference type="PROSITE" id="PS50109"/>
    </source>
</evidence>
<evidence type="ECO:0000256" key="4">
    <source>
        <dbReference type="ARBA" id="ARBA00022553"/>
    </source>
</evidence>
<organism evidence="15 16">
    <name type="scientific">Bacillus amyloliquefaciens (strain Y2)</name>
    <name type="common">Bacillus amyloliquefaciens subsp. plantarum (strain B9601-Y2)</name>
    <dbReference type="NCBI Taxonomy" id="1155777"/>
    <lineage>
        <taxon>Bacteria</taxon>
        <taxon>Bacillati</taxon>
        <taxon>Bacillota</taxon>
        <taxon>Bacilli</taxon>
        <taxon>Bacillales</taxon>
        <taxon>Bacillaceae</taxon>
        <taxon>Bacillus</taxon>
        <taxon>Bacillus amyloliquefaciens group</taxon>
    </lineage>
</organism>
<dbReference type="SUPFAM" id="SSF55874">
    <property type="entry name" value="ATPase domain of HSP90 chaperone/DNA topoisomerase II/histidine kinase"/>
    <property type="match status" value="1"/>
</dbReference>
<proteinExistence type="predicted"/>
<dbReference type="Proteomes" id="UP000002878">
    <property type="component" value="Chromosome"/>
</dbReference>
<protein>
    <recommendedName>
        <fullName evidence="3">histidine kinase</fullName>
        <ecNumber evidence="3">2.7.13.3</ecNumber>
    </recommendedName>
</protein>
<dbReference type="InterPro" id="IPR050398">
    <property type="entry name" value="HssS/ArlS-like"/>
</dbReference>
<evidence type="ECO:0000256" key="2">
    <source>
        <dbReference type="ARBA" id="ARBA00004651"/>
    </source>
</evidence>
<dbReference type="PROSITE" id="PS50109">
    <property type="entry name" value="HIS_KIN"/>
    <property type="match status" value="1"/>
</dbReference>
<evidence type="ECO:0000256" key="8">
    <source>
        <dbReference type="ARBA" id="ARBA00022777"/>
    </source>
</evidence>
<feature type="transmembrane region" description="Helical" evidence="13">
    <location>
        <begin position="26"/>
        <end position="44"/>
    </location>
</feature>
<dbReference type="CDD" id="cd00082">
    <property type="entry name" value="HisKA"/>
    <property type="match status" value="1"/>
</dbReference>
<evidence type="ECO:0000256" key="13">
    <source>
        <dbReference type="SAM" id="Phobius"/>
    </source>
</evidence>
<keyword evidence="9" id="KW-0067">ATP-binding</keyword>
<gene>
    <name evidence="15" type="primary">saeS</name>
    <name evidence="15" type="ORF">MUS_0823</name>
</gene>
<dbReference type="AlphaFoldDB" id="I2C2J9"/>
<dbReference type="GO" id="GO:0000155">
    <property type="term" value="F:phosphorelay sensor kinase activity"/>
    <property type="evidence" value="ECO:0007669"/>
    <property type="project" value="InterPro"/>
</dbReference>
<evidence type="ECO:0000313" key="16">
    <source>
        <dbReference type="Proteomes" id="UP000002878"/>
    </source>
</evidence>
<dbReference type="PATRIC" id="fig|1126211.3.peg.786"/>
<evidence type="ECO:0000256" key="3">
    <source>
        <dbReference type="ARBA" id="ARBA00012438"/>
    </source>
</evidence>
<dbReference type="SMART" id="SM00387">
    <property type="entry name" value="HATPase_c"/>
    <property type="match status" value="1"/>
</dbReference>
<dbReference type="Pfam" id="PF00512">
    <property type="entry name" value="HisKA"/>
    <property type="match status" value="1"/>
</dbReference>
<keyword evidence="4" id="KW-0597">Phosphoprotein</keyword>
<keyword evidence="5 15" id="KW-0808">Transferase</keyword>
<dbReference type="EMBL" id="CP003332">
    <property type="protein sequence ID" value="AFJ60873.1"/>
    <property type="molecule type" value="Genomic_DNA"/>
</dbReference>
<dbReference type="InterPro" id="IPR004358">
    <property type="entry name" value="Sig_transdc_His_kin-like_C"/>
</dbReference>
<keyword evidence="7" id="KW-0547">Nucleotide-binding</keyword>
<dbReference type="KEGG" id="bqy:MUS_0823"/>